<dbReference type="GO" id="GO:0004519">
    <property type="term" value="F:endonuclease activity"/>
    <property type="evidence" value="ECO:0007669"/>
    <property type="project" value="UniProtKB-KW"/>
</dbReference>
<evidence type="ECO:0000256" key="1">
    <source>
        <dbReference type="ARBA" id="ARBA00001946"/>
    </source>
</evidence>
<evidence type="ECO:0000259" key="3">
    <source>
        <dbReference type="PROSITE" id="PS50164"/>
    </source>
</evidence>
<dbReference type="InterPro" id="IPR000305">
    <property type="entry name" value="GIY-YIG_endonuc"/>
</dbReference>
<evidence type="ECO:0000256" key="2">
    <source>
        <dbReference type="ARBA" id="ARBA00022842"/>
    </source>
</evidence>
<dbReference type="InterPro" id="IPR010896">
    <property type="entry name" value="NUMOD1"/>
</dbReference>
<dbReference type="SUPFAM" id="SSF82771">
    <property type="entry name" value="GIY-YIG endonuclease"/>
    <property type="match status" value="1"/>
</dbReference>
<dbReference type="EMBL" id="MZ130482">
    <property type="protein sequence ID" value="QWM89750.1"/>
    <property type="molecule type" value="Genomic_DNA"/>
</dbReference>
<keyword evidence="4" id="KW-0540">Nuclease</keyword>
<proteinExistence type="predicted"/>
<comment type="cofactor">
    <cofactor evidence="1">
        <name>Mg(2+)</name>
        <dbReference type="ChEBI" id="CHEBI:18420"/>
    </cofactor>
</comment>
<dbReference type="SMART" id="SM00465">
    <property type="entry name" value="GIYc"/>
    <property type="match status" value="1"/>
</dbReference>
<evidence type="ECO:0000313" key="5">
    <source>
        <dbReference type="Proteomes" id="UP000827562"/>
    </source>
</evidence>
<name>A0AAE7S114_9CAUD</name>
<keyword evidence="4" id="KW-0378">Hydrolase</keyword>
<dbReference type="Gene3D" id="1.10.10.10">
    <property type="entry name" value="Winged helix-like DNA-binding domain superfamily/Winged helix DNA-binding domain"/>
    <property type="match status" value="1"/>
</dbReference>
<dbReference type="Gene3D" id="3.40.1440.10">
    <property type="entry name" value="GIY-YIG endonuclease"/>
    <property type="match status" value="1"/>
</dbReference>
<dbReference type="GeneID" id="75692053"/>
<dbReference type="PROSITE" id="PS50164">
    <property type="entry name" value="GIY_YIG"/>
    <property type="match status" value="1"/>
</dbReference>
<sequence>MEKFKFYYNGQVNLPKHAGIYAIVNILNNKKYVGSTSNLSKRYRQHFNLLVKNKHINIHLQNAYNKYGNSSFEFWILEQCDDIPDTLLLLEQKYIDSDGDYNICKIAGKTTGIKGKAHEITEYQRSKIIEANKNRIWTKEELERRSLLMKNSPLVASQRKPVLQYSTDNKLLNEFDSIMSAARYLKNENARVSIKRCCQRKQKLAYNFKWRYKYDNKNDKQ</sequence>
<dbReference type="NCBIfam" id="TIGR01453">
    <property type="entry name" value="grpIintron_endo"/>
    <property type="match status" value="1"/>
</dbReference>
<dbReference type="InterPro" id="IPR036388">
    <property type="entry name" value="WH-like_DNA-bd_sf"/>
</dbReference>
<dbReference type="Pfam" id="PF01541">
    <property type="entry name" value="GIY-YIG"/>
    <property type="match status" value="1"/>
</dbReference>
<keyword evidence="2" id="KW-0460">Magnesium</keyword>
<protein>
    <submittedName>
        <fullName evidence="4">Intron endonuclease GIY-YIG intron endonuclease domain</fullName>
    </submittedName>
</protein>
<dbReference type="KEGG" id="vg:75692053"/>
<organism evidence="4 5">
    <name type="scientific">uncultured phage cr77_1</name>
    <dbReference type="NCBI Taxonomy" id="2986410"/>
    <lineage>
        <taxon>Viruses</taxon>
        <taxon>Duplodnaviria</taxon>
        <taxon>Heunggongvirae</taxon>
        <taxon>Uroviricota</taxon>
        <taxon>Caudoviricetes</taxon>
        <taxon>Crassvirales</taxon>
        <taxon>Suoliviridae</taxon>
        <taxon>Boorivirinae</taxon>
        <taxon>Canhaevirus</taxon>
        <taxon>Canhaevirus faecalis</taxon>
    </lineage>
</organism>
<feature type="domain" description="GIY-YIG" evidence="3">
    <location>
        <begin position="16"/>
        <end position="103"/>
    </location>
</feature>
<dbReference type="CDD" id="cd10437">
    <property type="entry name" value="GIY-YIG_HE_I-TevI_like"/>
    <property type="match status" value="1"/>
</dbReference>
<dbReference type="RefSeq" id="YP_010359322.1">
    <property type="nucleotide sequence ID" value="NC_062772.1"/>
</dbReference>
<keyword evidence="5" id="KW-1185">Reference proteome</keyword>
<dbReference type="Proteomes" id="UP000827562">
    <property type="component" value="Segment"/>
</dbReference>
<evidence type="ECO:0000313" key="4">
    <source>
        <dbReference type="EMBL" id="QWM89750.1"/>
    </source>
</evidence>
<reference evidence="4 5" key="1">
    <citation type="submission" date="2021-04" db="EMBL/GenBank/DDBJ databases">
        <authorList>
            <person name="Shkoporov A.N."/>
            <person name="Stockdale S.R."/>
            <person name="Guerin E."/>
            <person name="Ross R.P."/>
            <person name="Hill C."/>
        </authorList>
    </citation>
    <scope>NUCLEOTIDE SEQUENCE [LARGE SCALE GENOMIC DNA]</scope>
    <source>
        <strain evidence="5">cr77_1</strain>
    </source>
</reference>
<dbReference type="InterPro" id="IPR006350">
    <property type="entry name" value="Intron_endoG1"/>
</dbReference>
<keyword evidence="4" id="KW-0255">Endonuclease</keyword>
<dbReference type="InterPro" id="IPR035901">
    <property type="entry name" value="GIY-YIG_endonuc_sf"/>
</dbReference>
<dbReference type="Pfam" id="PF07453">
    <property type="entry name" value="NUMOD1"/>
    <property type="match status" value="1"/>
</dbReference>
<accession>A0AAE7S114</accession>
<dbReference type="InterPro" id="IPR003647">
    <property type="entry name" value="Intron_nuc_1_rpt"/>
</dbReference>
<gene>
    <name evidence="4" type="primary">gp_16520</name>
</gene>
<dbReference type="SMART" id="SM00497">
    <property type="entry name" value="IENR1"/>
    <property type="match status" value="1"/>
</dbReference>